<evidence type="ECO:0000313" key="1">
    <source>
        <dbReference type="EMBL" id="MBW76543.1"/>
    </source>
</evidence>
<accession>A0A2M4DG84</accession>
<sequence>MIAVRLRLRFFRCSIVLLLLLLLLLFTQRAARIGSVRVARFATEQGRHPATDVLLRTADRPGRSGTLHFIQQSGSSGRCHRRYRRHATGATACVRTVVAVAVDVAVGGILSSTANRCTMVAIALWALTKILVQSSFLGGTTGQCVWWFPQTSHLHTADRITDSCGTTVSGARCRRRPRRRRQYITKPLHTGPQGRSKQAKPICCQSVHHRTTSGGSLLLLLL</sequence>
<proteinExistence type="predicted"/>
<name>A0A2M4DG84_ANODA</name>
<protein>
    <submittedName>
        <fullName evidence="1">Putative secreted protein</fullName>
    </submittedName>
</protein>
<dbReference type="EMBL" id="GGFL01012365">
    <property type="protein sequence ID" value="MBW76543.1"/>
    <property type="molecule type" value="Transcribed_RNA"/>
</dbReference>
<dbReference type="AlphaFoldDB" id="A0A2M4DG84"/>
<reference evidence="1" key="1">
    <citation type="submission" date="2018-01" db="EMBL/GenBank/DDBJ databases">
        <title>An insight into the sialome of Amazonian anophelines.</title>
        <authorList>
            <person name="Ribeiro J.M."/>
            <person name="Scarpassa V."/>
            <person name="Calvo E."/>
        </authorList>
    </citation>
    <scope>NUCLEOTIDE SEQUENCE</scope>
</reference>
<organism evidence="1">
    <name type="scientific">Anopheles darlingi</name>
    <name type="common">Mosquito</name>
    <dbReference type="NCBI Taxonomy" id="43151"/>
    <lineage>
        <taxon>Eukaryota</taxon>
        <taxon>Metazoa</taxon>
        <taxon>Ecdysozoa</taxon>
        <taxon>Arthropoda</taxon>
        <taxon>Hexapoda</taxon>
        <taxon>Insecta</taxon>
        <taxon>Pterygota</taxon>
        <taxon>Neoptera</taxon>
        <taxon>Endopterygota</taxon>
        <taxon>Diptera</taxon>
        <taxon>Nematocera</taxon>
        <taxon>Culicoidea</taxon>
        <taxon>Culicidae</taxon>
        <taxon>Anophelinae</taxon>
        <taxon>Anopheles</taxon>
    </lineage>
</organism>